<dbReference type="Pfam" id="PF00027">
    <property type="entry name" value="cNMP_binding"/>
    <property type="match status" value="1"/>
</dbReference>
<sequence length="221" mass="23371">MDDLGALAAVPLFAGLDRERLQRVAARSSVRVFEAGHVVAVRGDPATRLIVVESGTLTAVHDTVDGRRLRLGQFAAPCAVDKVAVLDTGDHTATWSAATRARLRFVPARELSALIDDLPGVRRHVLAYLVRDLRDLRDELVRANFADVTTRVAAWLARAAGRSGTTVLPPGAQQGLAEAIGATRVSVNRALRALAAEGLISVGPGSVEVLAPELLARRAGV</sequence>
<dbReference type="Gene3D" id="2.60.120.10">
    <property type="entry name" value="Jelly Rolls"/>
    <property type="match status" value="1"/>
</dbReference>
<accession>A0ABQ3L989</accession>
<name>A0ABQ3L989_9PSEU</name>
<feature type="domain" description="Cyclic nucleotide-binding" evidence="4">
    <location>
        <begin position="12"/>
        <end position="132"/>
    </location>
</feature>
<dbReference type="InterPro" id="IPR014710">
    <property type="entry name" value="RmlC-like_jellyroll"/>
</dbReference>
<comment type="caution">
    <text evidence="6">The sequence shown here is derived from an EMBL/GenBank/DDBJ whole genome shotgun (WGS) entry which is preliminary data.</text>
</comment>
<keyword evidence="2" id="KW-0238">DNA-binding</keyword>
<feature type="domain" description="HTH crp-type" evidence="5">
    <location>
        <begin position="146"/>
        <end position="213"/>
    </location>
</feature>
<dbReference type="SUPFAM" id="SSF46785">
    <property type="entry name" value="Winged helix' DNA-binding domain"/>
    <property type="match status" value="1"/>
</dbReference>
<dbReference type="SMART" id="SM00419">
    <property type="entry name" value="HTH_CRP"/>
    <property type="match status" value="1"/>
</dbReference>
<evidence type="ECO:0000259" key="5">
    <source>
        <dbReference type="PROSITE" id="PS51063"/>
    </source>
</evidence>
<dbReference type="Gene3D" id="1.10.10.10">
    <property type="entry name" value="Winged helix-like DNA-binding domain superfamily/Winged helix DNA-binding domain"/>
    <property type="match status" value="1"/>
</dbReference>
<keyword evidence="3" id="KW-0804">Transcription</keyword>
<evidence type="ECO:0000259" key="4">
    <source>
        <dbReference type="PROSITE" id="PS50042"/>
    </source>
</evidence>
<dbReference type="InterPro" id="IPR036388">
    <property type="entry name" value="WH-like_DNA-bd_sf"/>
</dbReference>
<dbReference type="EMBL" id="BNAY01000002">
    <property type="protein sequence ID" value="GHH09332.1"/>
    <property type="molecule type" value="Genomic_DNA"/>
</dbReference>
<evidence type="ECO:0000256" key="3">
    <source>
        <dbReference type="ARBA" id="ARBA00023163"/>
    </source>
</evidence>
<dbReference type="PROSITE" id="PS51063">
    <property type="entry name" value="HTH_CRP_2"/>
    <property type="match status" value="1"/>
</dbReference>
<gene>
    <name evidence="6" type="ORF">GCM10017790_17220</name>
</gene>
<dbReference type="PROSITE" id="PS50042">
    <property type="entry name" value="CNMP_BINDING_3"/>
    <property type="match status" value="1"/>
</dbReference>
<proteinExistence type="predicted"/>
<keyword evidence="6" id="KW-0675">Receptor</keyword>
<dbReference type="InterPro" id="IPR018490">
    <property type="entry name" value="cNMP-bd_dom_sf"/>
</dbReference>
<keyword evidence="7" id="KW-1185">Reference proteome</keyword>
<dbReference type="Proteomes" id="UP000635387">
    <property type="component" value="Unassembled WGS sequence"/>
</dbReference>
<dbReference type="SUPFAM" id="SSF51206">
    <property type="entry name" value="cAMP-binding domain-like"/>
    <property type="match status" value="1"/>
</dbReference>
<dbReference type="CDD" id="cd00038">
    <property type="entry name" value="CAP_ED"/>
    <property type="match status" value="1"/>
</dbReference>
<reference evidence="7" key="1">
    <citation type="journal article" date="2019" name="Int. J. Syst. Evol. Microbiol.">
        <title>The Global Catalogue of Microorganisms (GCM) 10K type strain sequencing project: providing services to taxonomists for standard genome sequencing and annotation.</title>
        <authorList>
            <consortium name="The Broad Institute Genomics Platform"/>
            <consortium name="The Broad Institute Genome Sequencing Center for Infectious Disease"/>
            <person name="Wu L."/>
            <person name="Ma J."/>
        </authorList>
    </citation>
    <scope>NUCLEOTIDE SEQUENCE [LARGE SCALE GENOMIC DNA]</scope>
    <source>
        <strain evidence="7">CGMCC 4.7683</strain>
    </source>
</reference>
<organism evidence="6 7">
    <name type="scientific">Amycolatopsis oliviviridis</name>
    <dbReference type="NCBI Taxonomy" id="1471590"/>
    <lineage>
        <taxon>Bacteria</taxon>
        <taxon>Bacillati</taxon>
        <taxon>Actinomycetota</taxon>
        <taxon>Actinomycetes</taxon>
        <taxon>Pseudonocardiales</taxon>
        <taxon>Pseudonocardiaceae</taxon>
        <taxon>Amycolatopsis</taxon>
    </lineage>
</organism>
<dbReference type="InterPro" id="IPR036390">
    <property type="entry name" value="WH_DNA-bd_sf"/>
</dbReference>
<keyword evidence="1" id="KW-0805">Transcription regulation</keyword>
<evidence type="ECO:0000256" key="2">
    <source>
        <dbReference type="ARBA" id="ARBA00023125"/>
    </source>
</evidence>
<dbReference type="Pfam" id="PF13545">
    <property type="entry name" value="HTH_Crp_2"/>
    <property type="match status" value="1"/>
</dbReference>
<evidence type="ECO:0000313" key="6">
    <source>
        <dbReference type="EMBL" id="GHH09332.1"/>
    </source>
</evidence>
<evidence type="ECO:0000313" key="7">
    <source>
        <dbReference type="Proteomes" id="UP000635387"/>
    </source>
</evidence>
<dbReference type="SMART" id="SM00100">
    <property type="entry name" value="cNMP"/>
    <property type="match status" value="1"/>
</dbReference>
<dbReference type="InterPro" id="IPR000595">
    <property type="entry name" value="cNMP-bd_dom"/>
</dbReference>
<dbReference type="RefSeq" id="WP_191253587.1">
    <property type="nucleotide sequence ID" value="NZ_BNAY01000002.1"/>
</dbReference>
<protein>
    <submittedName>
        <fullName evidence="6">Cyclic AMP receptor protein</fullName>
    </submittedName>
</protein>
<dbReference type="InterPro" id="IPR012318">
    <property type="entry name" value="HTH_CRP"/>
</dbReference>
<evidence type="ECO:0000256" key="1">
    <source>
        <dbReference type="ARBA" id="ARBA00023015"/>
    </source>
</evidence>